<protein>
    <submittedName>
        <fullName evidence="2">Uncharacterized protein</fullName>
    </submittedName>
</protein>
<keyword evidence="1" id="KW-1133">Transmembrane helix</keyword>
<sequence>MLKDVDHPICNCRRSLIHEVAITAIQALLFAILHSPRQQTCLFVRASLYFAILGLPFLFCSCLGGRNPVGSVIYGIGFVVGYVGESFVRGFEAGFGY</sequence>
<feature type="transmembrane region" description="Helical" evidence="1">
    <location>
        <begin position="72"/>
        <end position="91"/>
    </location>
</feature>
<evidence type="ECO:0000313" key="2">
    <source>
        <dbReference type="EMBL" id="KAF2744753.1"/>
    </source>
</evidence>
<keyword evidence="1" id="KW-0812">Transmembrane</keyword>
<proteinExistence type="predicted"/>
<feature type="transmembrane region" description="Helical" evidence="1">
    <location>
        <begin position="16"/>
        <end position="34"/>
    </location>
</feature>
<evidence type="ECO:0000313" key="3">
    <source>
        <dbReference type="Proteomes" id="UP000799440"/>
    </source>
</evidence>
<name>A0A6A6V3X6_9PLEO</name>
<dbReference type="Proteomes" id="UP000799440">
    <property type="component" value="Unassembled WGS sequence"/>
</dbReference>
<keyword evidence="1" id="KW-0472">Membrane</keyword>
<evidence type="ECO:0000256" key="1">
    <source>
        <dbReference type="SAM" id="Phobius"/>
    </source>
</evidence>
<dbReference type="AlphaFoldDB" id="A0A6A6V3X6"/>
<keyword evidence="3" id="KW-1185">Reference proteome</keyword>
<organism evidence="2 3">
    <name type="scientific">Sporormia fimetaria CBS 119925</name>
    <dbReference type="NCBI Taxonomy" id="1340428"/>
    <lineage>
        <taxon>Eukaryota</taxon>
        <taxon>Fungi</taxon>
        <taxon>Dikarya</taxon>
        <taxon>Ascomycota</taxon>
        <taxon>Pezizomycotina</taxon>
        <taxon>Dothideomycetes</taxon>
        <taxon>Pleosporomycetidae</taxon>
        <taxon>Pleosporales</taxon>
        <taxon>Sporormiaceae</taxon>
        <taxon>Sporormia</taxon>
    </lineage>
</organism>
<feature type="transmembrane region" description="Helical" evidence="1">
    <location>
        <begin position="46"/>
        <end position="66"/>
    </location>
</feature>
<accession>A0A6A6V3X6</accession>
<dbReference type="EMBL" id="MU006586">
    <property type="protein sequence ID" value="KAF2744753.1"/>
    <property type="molecule type" value="Genomic_DNA"/>
</dbReference>
<reference evidence="2" key="1">
    <citation type="journal article" date="2020" name="Stud. Mycol.">
        <title>101 Dothideomycetes genomes: a test case for predicting lifestyles and emergence of pathogens.</title>
        <authorList>
            <person name="Haridas S."/>
            <person name="Albert R."/>
            <person name="Binder M."/>
            <person name="Bloem J."/>
            <person name="Labutti K."/>
            <person name="Salamov A."/>
            <person name="Andreopoulos B."/>
            <person name="Baker S."/>
            <person name="Barry K."/>
            <person name="Bills G."/>
            <person name="Bluhm B."/>
            <person name="Cannon C."/>
            <person name="Castanera R."/>
            <person name="Culley D."/>
            <person name="Daum C."/>
            <person name="Ezra D."/>
            <person name="Gonzalez J."/>
            <person name="Henrissat B."/>
            <person name="Kuo A."/>
            <person name="Liang C."/>
            <person name="Lipzen A."/>
            <person name="Lutzoni F."/>
            <person name="Magnuson J."/>
            <person name="Mondo S."/>
            <person name="Nolan M."/>
            <person name="Ohm R."/>
            <person name="Pangilinan J."/>
            <person name="Park H.-J."/>
            <person name="Ramirez L."/>
            <person name="Alfaro M."/>
            <person name="Sun H."/>
            <person name="Tritt A."/>
            <person name="Yoshinaga Y."/>
            <person name="Zwiers L.-H."/>
            <person name="Turgeon B."/>
            <person name="Goodwin S."/>
            <person name="Spatafora J."/>
            <person name="Crous P."/>
            <person name="Grigoriev I."/>
        </authorList>
    </citation>
    <scope>NUCLEOTIDE SEQUENCE</scope>
    <source>
        <strain evidence="2">CBS 119925</strain>
    </source>
</reference>
<gene>
    <name evidence="2" type="ORF">M011DRAFT_156367</name>
</gene>